<dbReference type="PANTHER" id="PTHR10057">
    <property type="entry name" value="PERIPHERAL-TYPE BENZODIAZEPINE RECEPTOR"/>
    <property type="match status" value="1"/>
</dbReference>
<name>A0AAV8SC85_9ROSI</name>
<evidence type="ECO:0000313" key="7">
    <source>
        <dbReference type="EMBL" id="KAJ8749626.1"/>
    </source>
</evidence>
<reference evidence="7 8" key="1">
    <citation type="submission" date="2021-09" db="EMBL/GenBank/DDBJ databases">
        <title>Genomic insights and catalytic innovation underlie evolution of tropane alkaloids biosynthesis.</title>
        <authorList>
            <person name="Wang Y.-J."/>
            <person name="Tian T."/>
            <person name="Huang J.-P."/>
            <person name="Huang S.-X."/>
        </authorList>
    </citation>
    <scope>NUCLEOTIDE SEQUENCE [LARGE SCALE GENOMIC DNA]</scope>
    <source>
        <strain evidence="7">KIB-2018</strain>
        <tissue evidence="7">Leaf</tissue>
    </source>
</reference>
<keyword evidence="5 6" id="KW-0472">Membrane</keyword>
<organism evidence="7 8">
    <name type="scientific">Erythroxylum novogranatense</name>
    <dbReference type="NCBI Taxonomy" id="1862640"/>
    <lineage>
        <taxon>Eukaryota</taxon>
        <taxon>Viridiplantae</taxon>
        <taxon>Streptophyta</taxon>
        <taxon>Embryophyta</taxon>
        <taxon>Tracheophyta</taxon>
        <taxon>Spermatophyta</taxon>
        <taxon>Magnoliopsida</taxon>
        <taxon>eudicotyledons</taxon>
        <taxon>Gunneridae</taxon>
        <taxon>Pentapetalae</taxon>
        <taxon>rosids</taxon>
        <taxon>fabids</taxon>
        <taxon>Malpighiales</taxon>
        <taxon>Erythroxylaceae</taxon>
        <taxon>Erythroxylum</taxon>
    </lineage>
</organism>
<dbReference type="GO" id="GO:0016020">
    <property type="term" value="C:membrane"/>
    <property type="evidence" value="ECO:0007669"/>
    <property type="project" value="UniProtKB-SubCell"/>
</dbReference>
<evidence type="ECO:0000256" key="1">
    <source>
        <dbReference type="ARBA" id="ARBA00004141"/>
    </source>
</evidence>
<feature type="transmembrane region" description="Helical" evidence="6">
    <location>
        <begin position="79"/>
        <end position="110"/>
    </location>
</feature>
<dbReference type="GO" id="GO:0033013">
    <property type="term" value="P:tetrapyrrole metabolic process"/>
    <property type="evidence" value="ECO:0007669"/>
    <property type="project" value="UniProtKB-ARBA"/>
</dbReference>
<keyword evidence="4 6" id="KW-1133">Transmembrane helix</keyword>
<evidence type="ECO:0000256" key="3">
    <source>
        <dbReference type="ARBA" id="ARBA00022692"/>
    </source>
</evidence>
<dbReference type="InterPro" id="IPR004307">
    <property type="entry name" value="TspO_MBR"/>
</dbReference>
<keyword evidence="8" id="KW-1185">Reference proteome</keyword>
<dbReference type="Proteomes" id="UP001159364">
    <property type="component" value="Linkage Group LG12"/>
</dbReference>
<dbReference type="Gene3D" id="1.20.1260.100">
    <property type="entry name" value="TspO/MBR protein"/>
    <property type="match status" value="1"/>
</dbReference>
<comment type="caution">
    <text evidence="7">The sequence shown here is derived from an EMBL/GenBank/DDBJ whole genome shotgun (WGS) entry which is preliminary data.</text>
</comment>
<evidence type="ECO:0000256" key="4">
    <source>
        <dbReference type="ARBA" id="ARBA00022989"/>
    </source>
</evidence>
<feature type="transmembrane region" description="Helical" evidence="6">
    <location>
        <begin position="45"/>
        <end position="67"/>
    </location>
</feature>
<comment type="similarity">
    <text evidence="2">Belongs to the TspO/BZRP family.</text>
</comment>
<accession>A0AAV8SC85</accession>
<evidence type="ECO:0000313" key="8">
    <source>
        <dbReference type="Proteomes" id="UP001159364"/>
    </source>
</evidence>
<protein>
    <submittedName>
        <fullName evidence="7">Uncharacterized protein</fullName>
    </submittedName>
</protein>
<comment type="subcellular location">
    <subcellularLocation>
        <location evidence="1">Membrane</location>
        <topology evidence="1">Multi-pass membrane protein</topology>
    </subcellularLocation>
</comment>
<dbReference type="AlphaFoldDB" id="A0AAV8SC85"/>
<keyword evidence="3 6" id="KW-0812">Transmembrane</keyword>
<dbReference type="PANTHER" id="PTHR10057:SF0">
    <property type="entry name" value="TRANSLOCATOR PROTEIN"/>
    <property type="match status" value="1"/>
</dbReference>
<evidence type="ECO:0000256" key="5">
    <source>
        <dbReference type="ARBA" id="ARBA00023136"/>
    </source>
</evidence>
<dbReference type="EMBL" id="JAIWQS010000012">
    <property type="protein sequence ID" value="KAJ8749626.1"/>
    <property type="molecule type" value="Genomic_DNA"/>
</dbReference>
<evidence type="ECO:0000256" key="6">
    <source>
        <dbReference type="SAM" id="Phobius"/>
    </source>
</evidence>
<dbReference type="InterPro" id="IPR038330">
    <property type="entry name" value="TspO/MBR-related_sf"/>
</dbReference>
<evidence type="ECO:0000256" key="2">
    <source>
        <dbReference type="ARBA" id="ARBA00007524"/>
    </source>
</evidence>
<gene>
    <name evidence="7" type="ORF">K2173_026275</name>
</gene>
<proteinExistence type="inferred from homology"/>
<sequence>MVLYTYKSTYQYRASTSRLTHGTSRLTLTSNTYCAILKPFWFPPLWVLHMMCIAPTFLMSLLAWLVLGRGWLPQENVDFLFYLAQLGLTLAWYPIILLKSCFAWAVFLAIDIRENRDR</sequence>
<dbReference type="Pfam" id="PF03073">
    <property type="entry name" value="TspO_MBR"/>
    <property type="match status" value="1"/>
</dbReference>